<evidence type="ECO:0000256" key="2">
    <source>
        <dbReference type="ARBA" id="ARBA00024237"/>
    </source>
</evidence>
<dbReference type="GO" id="GO:0005737">
    <property type="term" value="C:cytoplasm"/>
    <property type="evidence" value="ECO:0007669"/>
    <property type="project" value="GOC"/>
</dbReference>
<proteinExistence type="inferred from homology"/>
<sequence length="118" mass="13257">MPKVVSRSVVCTDTKDKEEYQGEKPLYVYYCLCGQMALILDCPVEKLPLRRRDDARVIDSTKHAHKITSELDETAYLKRCVGVVCVVTYVTLWCVGVVCGCSIAIETTTRSHSLSTEH</sequence>
<keyword evidence="6" id="KW-1185">Reference proteome</keyword>
<comment type="caution">
    <text evidence="5">The sequence shown here is derived from an EMBL/GenBank/DDBJ whole genome shotgun (WGS) entry which is preliminary data.</text>
</comment>
<evidence type="ECO:0000256" key="3">
    <source>
        <dbReference type="SAM" id="Phobius"/>
    </source>
</evidence>
<dbReference type="InterPro" id="IPR029704">
    <property type="entry name" value="STEEP-like"/>
</dbReference>
<evidence type="ECO:0000256" key="1">
    <source>
        <dbReference type="ARBA" id="ARBA00024205"/>
    </source>
</evidence>
<dbReference type="Proteomes" id="UP001209878">
    <property type="component" value="Unassembled WGS sequence"/>
</dbReference>
<feature type="transmembrane region" description="Helical" evidence="3">
    <location>
        <begin position="80"/>
        <end position="105"/>
    </location>
</feature>
<dbReference type="PANTHER" id="PTHR46355">
    <property type="entry name" value="UPF0428 PROTEIN CXORF56"/>
    <property type="match status" value="1"/>
</dbReference>
<keyword evidence="3" id="KW-0812">Transmembrane</keyword>
<evidence type="ECO:0000313" key="6">
    <source>
        <dbReference type="Proteomes" id="UP001209878"/>
    </source>
</evidence>
<dbReference type="GO" id="GO:0090158">
    <property type="term" value="P:endoplasmic reticulum membrane organization"/>
    <property type="evidence" value="ECO:0007669"/>
    <property type="project" value="TreeGrafter"/>
</dbReference>
<name>A0AAD9K6I7_RIDPI</name>
<dbReference type="EMBL" id="JAODUO010001356">
    <property type="protein sequence ID" value="KAK2165662.1"/>
    <property type="molecule type" value="Genomic_DNA"/>
</dbReference>
<organism evidence="5 6">
    <name type="scientific">Ridgeia piscesae</name>
    <name type="common">Tubeworm</name>
    <dbReference type="NCBI Taxonomy" id="27915"/>
    <lineage>
        <taxon>Eukaryota</taxon>
        <taxon>Metazoa</taxon>
        <taxon>Spiralia</taxon>
        <taxon>Lophotrochozoa</taxon>
        <taxon>Annelida</taxon>
        <taxon>Polychaeta</taxon>
        <taxon>Sedentaria</taxon>
        <taxon>Canalipalpata</taxon>
        <taxon>Sabellida</taxon>
        <taxon>Siboglinidae</taxon>
        <taxon>Ridgeia</taxon>
    </lineage>
</organism>
<dbReference type="GO" id="GO:0006888">
    <property type="term" value="P:endoplasmic reticulum to Golgi vesicle-mediated transport"/>
    <property type="evidence" value="ECO:0007669"/>
    <property type="project" value="TreeGrafter"/>
</dbReference>
<keyword evidence="3" id="KW-1133">Transmembrane helix</keyword>
<dbReference type="InterPro" id="IPR057965">
    <property type="entry name" value="STEEP1_dom"/>
</dbReference>
<evidence type="ECO:0000259" key="4">
    <source>
        <dbReference type="Pfam" id="PF25809"/>
    </source>
</evidence>
<dbReference type="PANTHER" id="PTHR46355:SF1">
    <property type="entry name" value="STING ER EXIT PROTEIN"/>
    <property type="match status" value="1"/>
</dbReference>
<dbReference type="Pfam" id="PF25809">
    <property type="entry name" value="STEEP1"/>
    <property type="match status" value="1"/>
</dbReference>
<keyword evidence="3" id="KW-0472">Membrane</keyword>
<protein>
    <recommendedName>
        <fullName evidence="2">STING ER exit protein</fullName>
    </recommendedName>
</protein>
<accession>A0AAD9K6I7</accession>
<evidence type="ECO:0000313" key="5">
    <source>
        <dbReference type="EMBL" id="KAK2165662.1"/>
    </source>
</evidence>
<comment type="similarity">
    <text evidence="1">Belongs to the STEEP1 family.</text>
</comment>
<feature type="domain" description="STEEP1" evidence="4">
    <location>
        <begin position="21"/>
        <end position="82"/>
    </location>
</feature>
<gene>
    <name evidence="5" type="ORF">NP493_1356g00000</name>
</gene>
<dbReference type="AlphaFoldDB" id="A0AAD9K6I7"/>
<reference evidence="5" key="1">
    <citation type="journal article" date="2023" name="Mol. Biol. Evol.">
        <title>Third-Generation Sequencing Reveals the Adaptive Role of the Epigenome in Three Deep-Sea Polychaetes.</title>
        <authorList>
            <person name="Perez M."/>
            <person name="Aroh O."/>
            <person name="Sun Y."/>
            <person name="Lan Y."/>
            <person name="Juniper S.K."/>
            <person name="Young C.R."/>
            <person name="Angers B."/>
            <person name="Qian P.Y."/>
        </authorList>
    </citation>
    <scope>NUCLEOTIDE SEQUENCE</scope>
    <source>
        <strain evidence="5">R07B-5</strain>
    </source>
</reference>